<dbReference type="Gene3D" id="2.60.40.3310">
    <property type="match status" value="1"/>
</dbReference>
<name>A0AAD2VQN3_PRORE</name>
<dbReference type="SUPFAM" id="SSF49401">
    <property type="entry name" value="Bacterial adhesins"/>
    <property type="match status" value="1"/>
</dbReference>
<dbReference type="InterPro" id="IPR050263">
    <property type="entry name" value="Bact_Fimbrial_Adh_Pro"/>
</dbReference>
<organism evidence="2">
    <name type="scientific">Providencia rettgeri</name>
    <dbReference type="NCBI Taxonomy" id="587"/>
    <lineage>
        <taxon>Bacteria</taxon>
        <taxon>Pseudomonadati</taxon>
        <taxon>Pseudomonadota</taxon>
        <taxon>Gammaproteobacteria</taxon>
        <taxon>Enterobacterales</taxon>
        <taxon>Morganellaceae</taxon>
        <taxon>Providencia</taxon>
    </lineage>
</organism>
<dbReference type="Pfam" id="PF00419">
    <property type="entry name" value="Fimbrial"/>
    <property type="match status" value="1"/>
</dbReference>
<dbReference type="InterPro" id="IPR036937">
    <property type="entry name" value="Adhesion_dom_fimbrial_sf"/>
</dbReference>
<dbReference type="InterPro" id="IPR000259">
    <property type="entry name" value="Adhesion_dom_fimbrial"/>
</dbReference>
<dbReference type="PANTHER" id="PTHR33420">
    <property type="entry name" value="FIMBRIAL SUBUNIT ELFA-RELATED"/>
    <property type="match status" value="1"/>
</dbReference>
<reference evidence="2" key="1">
    <citation type="submission" date="2023-10" db="EMBL/GenBank/DDBJ databases">
        <authorList>
            <consortium name="Clinical and Environmental Microbiology Branch: Whole genome sequencing antimicrobial resistance pathogens in the healthcare setting"/>
        </authorList>
    </citation>
    <scope>NUCLEOTIDE SEQUENCE</scope>
    <source>
        <strain evidence="2">2020QW-00022</strain>
    </source>
</reference>
<dbReference type="InterPro" id="IPR008966">
    <property type="entry name" value="Adhesion_dom_sf"/>
</dbReference>
<evidence type="ECO:0000259" key="1">
    <source>
        <dbReference type="Pfam" id="PF00419"/>
    </source>
</evidence>
<accession>A0AAD2VQN3</accession>
<gene>
    <name evidence="3" type="ORF">M0K77_000955</name>
    <name evidence="2" type="ORF">M0K77_RS04775</name>
</gene>
<comment type="caution">
    <text evidence="2">The sequence shown here is derived from an EMBL/GenBank/DDBJ whole genome shotgun (WGS) entry which is preliminary data.</text>
</comment>
<evidence type="ECO:0000313" key="2">
    <source>
        <dbReference type="EMBL" id="ELR5216491.1"/>
    </source>
</evidence>
<evidence type="ECO:0000313" key="3">
    <source>
        <dbReference type="EMBL" id="EMR4588678.1"/>
    </source>
</evidence>
<proteinExistence type="predicted"/>
<dbReference type="Gene3D" id="2.60.40.1090">
    <property type="entry name" value="Fimbrial-type adhesion domain"/>
    <property type="match status" value="1"/>
</dbReference>
<dbReference type="AlphaFoldDB" id="A0AAD2VQN3"/>
<protein>
    <submittedName>
        <fullName evidence="2">Type 1 fimbrial protein</fullName>
    </submittedName>
</protein>
<sequence>MKNLGLKIGISLLLYLYSQFGIAEFRAEFTNQTVYSNKTLYVSRTSPVGTFIGSVDLGAHSPWVWWNVTGNTEVGIYLLRGLGSSRYISGVGSVREVDSSGVGYALHGTVLSPCSGSAYVDGVNTKDGNMSNRIICGSNASSALYAVKLRADFYKLSNYVKSQTLPTTNAAMLILFHNGFITTDLYGKGEPIVNMGPINIISSGCEVKNKSIDILFGKVSKSSFTGVGSTSPESKQNIQIQLDCDPISPIKMTFIGTQDTSQTPGTIALNNLTNENTAKGYGIQIKYNGLPIKLNQLMPIVENNNAGQYNIPLEAAYIQTHAATKAGKANGTLQFNLQYH</sequence>
<dbReference type="EMBL" id="ABEXCJ040000001">
    <property type="protein sequence ID" value="ELR5216491.1"/>
    <property type="molecule type" value="Genomic_DNA"/>
</dbReference>
<dbReference type="GO" id="GO:0009289">
    <property type="term" value="C:pilus"/>
    <property type="evidence" value="ECO:0007669"/>
    <property type="project" value="InterPro"/>
</dbReference>
<feature type="domain" description="Fimbrial-type adhesion" evidence="1">
    <location>
        <begin position="201"/>
        <end position="339"/>
    </location>
</feature>
<dbReference type="EMBL" id="ABEXCJ050000001">
    <property type="protein sequence ID" value="EMR4588678.1"/>
    <property type="molecule type" value="Genomic_DNA"/>
</dbReference>
<dbReference type="GO" id="GO:0043709">
    <property type="term" value="P:cell adhesion involved in single-species biofilm formation"/>
    <property type="evidence" value="ECO:0007669"/>
    <property type="project" value="TreeGrafter"/>
</dbReference>
<dbReference type="PANTHER" id="PTHR33420:SF32">
    <property type="entry name" value="FIMBRIAL-LIKE PROTEIN"/>
    <property type="match status" value="1"/>
</dbReference>